<organism evidence="7 8">
    <name type="scientific">Pisolithus microcarpus 441</name>
    <dbReference type="NCBI Taxonomy" id="765257"/>
    <lineage>
        <taxon>Eukaryota</taxon>
        <taxon>Fungi</taxon>
        <taxon>Dikarya</taxon>
        <taxon>Basidiomycota</taxon>
        <taxon>Agaricomycotina</taxon>
        <taxon>Agaricomycetes</taxon>
        <taxon>Agaricomycetidae</taxon>
        <taxon>Boletales</taxon>
        <taxon>Sclerodermatineae</taxon>
        <taxon>Pisolithaceae</taxon>
        <taxon>Pisolithus</taxon>
    </lineage>
</organism>
<dbReference type="SUPFAM" id="SSF63882">
    <property type="entry name" value="MoeA N-terminal region -like"/>
    <property type="match status" value="1"/>
</dbReference>
<evidence type="ECO:0000256" key="1">
    <source>
        <dbReference type="ARBA" id="ARBA00005046"/>
    </source>
</evidence>
<comment type="similarity">
    <text evidence="2">In the N-terminal section; belongs to the MoaB/Mog family.</text>
</comment>
<dbReference type="EMBL" id="KN833690">
    <property type="protein sequence ID" value="KIK29048.1"/>
    <property type="molecule type" value="Genomic_DNA"/>
</dbReference>
<protein>
    <recommendedName>
        <fullName evidence="6">MoaB/Mog domain-containing protein</fullName>
    </recommendedName>
</protein>
<accession>A0A0D0AAR4</accession>
<dbReference type="Gene3D" id="2.170.190.11">
    <property type="entry name" value="Molybdopterin biosynthesis moea protein, domain 3"/>
    <property type="match status" value="1"/>
</dbReference>
<feature type="domain" description="MoaB/Mog" evidence="6">
    <location>
        <begin position="753"/>
        <end position="904"/>
    </location>
</feature>
<dbReference type="SMART" id="SM00852">
    <property type="entry name" value="MoCF_biosynth"/>
    <property type="match status" value="2"/>
</dbReference>
<gene>
    <name evidence="7" type="ORF">PISMIDRAFT_6944</name>
</gene>
<dbReference type="STRING" id="765257.A0A0D0AAR4"/>
<dbReference type="InterPro" id="IPR008284">
    <property type="entry name" value="MoCF_biosynth_CS"/>
</dbReference>
<evidence type="ECO:0000256" key="4">
    <source>
        <dbReference type="ARBA" id="ARBA00023150"/>
    </source>
</evidence>
<dbReference type="NCBIfam" id="TIGR00177">
    <property type="entry name" value="molyb_syn"/>
    <property type="match status" value="2"/>
</dbReference>
<evidence type="ECO:0000256" key="5">
    <source>
        <dbReference type="SAM" id="MobiDB-lite"/>
    </source>
</evidence>
<dbReference type="Pfam" id="PF00994">
    <property type="entry name" value="MoCF_biosynth"/>
    <property type="match status" value="2"/>
</dbReference>
<dbReference type="SUPFAM" id="SSF63867">
    <property type="entry name" value="MoeA C-terminal domain-like"/>
    <property type="match status" value="1"/>
</dbReference>
<dbReference type="SUPFAM" id="SSF53218">
    <property type="entry name" value="Molybdenum cofactor biosynthesis proteins"/>
    <property type="match status" value="2"/>
</dbReference>
<comment type="similarity">
    <text evidence="3">In the C-terminal section; belongs to the MoeA family.</text>
</comment>
<dbReference type="CDD" id="cd00886">
    <property type="entry name" value="MogA_MoaB"/>
    <property type="match status" value="1"/>
</dbReference>
<keyword evidence="8" id="KW-1185">Reference proteome</keyword>
<dbReference type="InterPro" id="IPR036688">
    <property type="entry name" value="MoeA_C_domain_IV_sf"/>
</dbReference>
<dbReference type="PANTHER" id="PTHR10192">
    <property type="entry name" value="MOLYBDOPTERIN BIOSYNTHESIS PROTEIN"/>
    <property type="match status" value="1"/>
</dbReference>
<proteinExistence type="inferred from homology"/>
<dbReference type="Gene3D" id="2.40.340.10">
    <property type="entry name" value="MoeA, C-terminal, domain IV"/>
    <property type="match status" value="1"/>
</dbReference>
<dbReference type="InterPro" id="IPR036135">
    <property type="entry name" value="MoeA_linker/N_sf"/>
</dbReference>
<evidence type="ECO:0000259" key="6">
    <source>
        <dbReference type="SMART" id="SM00852"/>
    </source>
</evidence>
<dbReference type="OrthoDB" id="4349954at2759"/>
<dbReference type="CDD" id="cd00887">
    <property type="entry name" value="MoeA"/>
    <property type="match status" value="1"/>
</dbReference>
<dbReference type="FunFam" id="3.40.980.10:FF:000001">
    <property type="entry name" value="Molybdopterin molybdenumtransferase"/>
    <property type="match status" value="1"/>
</dbReference>
<evidence type="ECO:0000256" key="2">
    <source>
        <dbReference type="ARBA" id="ARBA00007589"/>
    </source>
</evidence>
<evidence type="ECO:0000313" key="7">
    <source>
        <dbReference type="EMBL" id="KIK29048.1"/>
    </source>
</evidence>
<dbReference type="InterPro" id="IPR001453">
    <property type="entry name" value="MoaB/Mog_dom"/>
</dbReference>
<name>A0A0D0AAR4_9AGAM</name>
<dbReference type="UniPathway" id="UPA00344"/>
<comment type="pathway">
    <text evidence="1">Cofactor biosynthesis; molybdopterin biosynthesis.</text>
</comment>
<evidence type="ECO:0000313" key="8">
    <source>
        <dbReference type="Proteomes" id="UP000054018"/>
    </source>
</evidence>
<feature type="region of interest" description="Disordered" evidence="5">
    <location>
        <begin position="719"/>
        <end position="738"/>
    </location>
</feature>
<dbReference type="InterPro" id="IPR038987">
    <property type="entry name" value="MoeA-like"/>
</dbReference>
<dbReference type="GO" id="GO:0005829">
    <property type="term" value="C:cytosol"/>
    <property type="evidence" value="ECO:0007669"/>
    <property type="project" value="TreeGrafter"/>
</dbReference>
<dbReference type="Proteomes" id="UP000054018">
    <property type="component" value="Unassembled WGS sequence"/>
</dbReference>
<dbReference type="PANTHER" id="PTHR10192:SF5">
    <property type="entry name" value="GEPHYRIN"/>
    <property type="match status" value="1"/>
</dbReference>
<dbReference type="Gene3D" id="3.90.105.10">
    <property type="entry name" value="Molybdopterin biosynthesis moea protein, domain 2"/>
    <property type="match status" value="1"/>
</dbReference>
<dbReference type="Pfam" id="PF03453">
    <property type="entry name" value="MoeA_N"/>
    <property type="match status" value="1"/>
</dbReference>
<reference evidence="7 8" key="1">
    <citation type="submission" date="2014-04" db="EMBL/GenBank/DDBJ databases">
        <authorList>
            <consortium name="DOE Joint Genome Institute"/>
            <person name="Kuo A."/>
            <person name="Kohler A."/>
            <person name="Costa M.D."/>
            <person name="Nagy L.G."/>
            <person name="Floudas D."/>
            <person name="Copeland A."/>
            <person name="Barry K.W."/>
            <person name="Cichocki N."/>
            <person name="Veneault-Fourrey C."/>
            <person name="LaButti K."/>
            <person name="Lindquist E.A."/>
            <person name="Lipzen A."/>
            <person name="Lundell T."/>
            <person name="Morin E."/>
            <person name="Murat C."/>
            <person name="Sun H."/>
            <person name="Tunlid A."/>
            <person name="Henrissat B."/>
            <person name="Grigoriev I.V."/>
            <person name="Hibbett D.S."/>
            <person name="Martin F."/>
            <person name="Nordberg H.P."/>
            <person name="Cantor M.N."/>
            <person name="Hua S.X."/>
        </authorList>
    </citation>
    <scope>NUCLEOTIDE SEQUENCE [LARGE SCALE GENOMIC DNA]</scope>
    <source>
        <strain evidence="7 8">441</strain>
    </source>
</reference>
<dbReference type="GO" id="GO:0006777">
    <property type="term" value="P:Mo-molybdopterin cofactor biosynthetic process"/>
    <property type="evidence" value="ECO:0007669"/>
    <property type="project" value="UniProtKB-KW"/>
</dbReference>
<dbReference type="Pfam" id="PF03454">
    <property type="entry name" value="MoeA_C"/>
    <property type="match status" value="1"/>
</dbReference>
<feature type="domain" description="MoaB/Mog" evidence="6">
    <location>
        <begin position="1155"/>
        <end position="1306"/>
    </location>
</feature>
<dbReference type="HOGENOM" id="CLU_253839_0_0_1"/>
<sequence length="1428" mass="154618">MSSNIGEPFQLYSTNTSAKNFSLNSRPVYTTYNPNFRKHVTLTIQGDGVHVVDVDSLHSVVSHSVGDHVSFSAPAFSRSIAEGDDVRFSITYAVIKQAPEVVKANRERTIWIMKQTLSGLRVAKDERKSVVVPFPPVRICGVDGDKLPLLLISKSGGISLADPEVAIKNQLEWTGERELLDVLIFSPSSCPFIRRDMDSVRNVVCICCQAGSNLYVRVALVGEEIVHVDTCELPIGDEGETVDGRIAGVTCSAEGILSFITSRGVWKAFQLSVSESSSLHATPLTEPLQLHRFSAFKKRRPGNPGISVVSLTSSVILLAATVEGQNISLQLWDLRYGVLLASQTLTSPMADVLSHFHLTLADEGQALLTLSPSQPPSKSQGTARSTVHVIPFDQTLKSNLATALGKSSATEEWLVPPKSDPLISVLSEDQVGLVFVIKSTISKQVFQRADDAFFTWIKLNSGRDTPEPAFGHEFVKRIVNAILLSDFKAGDQYSPRILQYLLERGLVSAMMVDGTLLRRLYERGDWENVILSLRTVVDISEDEMMSSLRFVIDEHRKRENKTSDAMEVDSSEPWIPPLETILSACLSYDFSPVIARLSIRRHLSDARDLVPILGVLEGWLHGGTEDEMKLALMSTAKIVDMTTESRSNITPPYPKIITFLQTLLDASCITLLQYRPSYDLLRQILAQIEPEIDRLDRLEQLRGVLEPFAKAQARISREKAGCVPQESQAESKRRRKRLEQQASLGVGMGFSAGVVTVSDSVHAGVNEDKSGALIQDILRPRGFQRVVSAVAPDDEESIRTSIKQILSLKVDCVFTTGGTGFGERDRTPEARMHLSFAISPLLERQAPGLVHLLLSSSLKHTPLAALSRPVAGTIGKTLVVTLPGSTKAVRENLDALLSNGVLDHALDLIKGGSGKAVHTALGSGHTPVGQGPQTHGHHHHSGCVAPKPRTALSHDPSVPAPGRLRVSPYPLISLKDALDIIMTEVQPLDVVTVPVTPSLAGHVLAEDVYAPEDIPSSPTTNVDGYAVRSSDPPGVYKVLTSLTHKLFSELPKGSIFRINTGGPLPTGTDSVIMVEDTELESAQKDADGADMEEDQVKTLARVSPGENVRQPGSDVRKGELVMPIGEVITSAGGEVGTLVFVGRREVKVFRKPVVALLSTGNELLDLQSRKPISGDGWGGIWDTNRPSLQAALEGMGYKVVDLGIVSDDVDAHVRAISKGLEMADILLTTGGTSMGASDLLKPVIERRFDGTIHFGRVAMKPGKPTTFASIPTKTVTHGRKFLFSLPGNPASAIVTFHIFVVPALRRLGAWLSSGPPSLWDGVYEPPYRFLVYKLQDTMSLDPRVEFHRVVVRSTPDGLLATTTGSQRSSRMTSLCGANGLVQLPPLAAGGPSKLEAGETAPAVMIGEIQMQPARGGEERGIGVTSSRV</sequence>
<dbReference type="InterPro" id="IPR005111">
    <property type="entry name" value="MoeA_C_domain_IV"/>
</dbReference>
<evidence type="ECO:0000256" key="3">
    <source>
        <dbReference type="ARBA" id="ARBA00008339"/>
    </source>
</evidence>
<dbReference type="Gene3D" id="3.40.980.10">
    <property type="entry name" value="MoaB/Mog-like domain"/>
    <property type="match status" value="2"/>
</dbReference>
<keyword evidence="4" id="KW-0501">Molybdenum cofactor biosynthesis</keyword>
<dbReference type="PROSITE" id="PS01079">
    <property type="entry name" value="MOCF_BIOSYNTHESIS_2"/>
    <property type="match status" value="1"/>
</dbReference>
<dbReference type="GO" id="GO:0061599">
    <property type="term" value="F:molybdopterin molybdotransferase activity"/>
    <property type="evidence" value="ECO:0007669"/>
    <property type="project" value="TreeGrafter"/>
</dbReference>
<dbReference type="InterPro" id="IPR036425">
    <property type="entry name" value="MoaB/Mog-like_dom_sf"/>
</dbReference>
<dbReference type="InterPro" id="IPR005110">
    <property type="entry name" value="MoeA_linker/N"/>
</dbReference>
<feature type="region of interest" description="Disordered" evidence="5">
    <location>
        <begin position="923"/>
        <end position="959"/>
    </location>
</feature>
<reference evidence="8" key="2">
    <citation type="submission" date="2015-01" db="EMBL/GenBank/DDBJ databases">
        <title>Evolutionary Origins and Diversification of the Mycorrhizal Mutualists.</title>
        <authorList>
            <consortium name="DOE Joint Genome Institute"/>
            <consortium name="Mycorrhizal Genomics Consortium"/>
            <person name="Kohler A."/>
            <person name="Kuo A."/>
            <person name="Nagy L.G."/>
            <person name="Floudas D."/>
            <person name="Copeland A."/>
            <person name="Barry K.W."/>
            <person name="Cichocki N."/>
            <person name="Veneault-Fourrey C."/>
            <person name="LaButti K."/>
            <person name="Lindquist E.A."/>
            <person name="Lipzen A."/>
            <person name="Lundell T."/>
            <person name="Morin E."/>
            <person name="Murat C."/>
            <person name="Riley R."/>
            <person name="Ohm R."/>
            <person name="Sun H."/>
            <person name="Tunlid A."/>
            <person name="Henrissat B."/>
            <person name="Grigoriev I.V."/>
            <person name="Hibbett D.S."/>
            <person name="Martin F."/>
        </authorList>
    </citation>
    <scope>NUCLEOTIDE SEQUENCE [LARGE SCALE GENOMIC DNA]</scope>
    <source>
        <strain evidence="8">441</strain>
    </source>
</reference>